<dbReference type="Gene3D" id="3.20.20.70">
    <property type="entry name" value="Aldolase class I"/>
    <property type="match status" value="1"/>
</dbReference>
<dbReference type="PANTHER" id="PTHR46911">
    <property type="match status" value="1"/>
</dbReference>
<evidence type="ECO:0000256" key="2">
    <source>
        <dbReference type="ARBA" id="ARBA00009767"/>
    </source>
</evidence>
<dbReference type="GO" id="GO:0003852">
    <property type="term" value="F:2-isopropylmalate synthase activity"/>
    <property type="evidence" value="ECO:0007669"/>
    <property type="project" value="UniProtKB-EC"/>
</dbReference>
<name>A0A2S4UL81_9BASI</name>
<dbReference type="GO" id="GO:0009098">
    <property type="term" value="P:L-leucine biosynthetic process"/>
    <property type="evidence" value="ECO:0007669"/>
    <property type="project" value="TreeGrafter"/>
</dbReference>
<comment type="caution">
    <text evidence="5">The sequence shown here is derived from an EMBL/GenBank/DDBJ whole genome shotgun (WGS) entry which is preliminary data.</text>
</comment>
<comment type="similarity">
    <text evidence="2">Belongs to the alpha-IPM synthase/homocitrate synthase family. LeuA type 2 subfamily.</text>
</comment>
<feature type="domain" description="Pyruvate carboxyltransferase" evidence="4">
    <location>
        <begin position="54"/>
        <end position="322"/>
    </location>
</feature>
<gene>
    <name evidence="5" type="ORF">PSTT_14732</name>
</gene>
<keyword evidence="3" id="KW-0808">Transferase</keyword>
<accession>A0A2S4UL81</accession>
<feature type="non-terminal residue" evidence="5">
    <location>
        <position position="407"/>
    </location>
</feature>
<evidence type="ECO:0000256" key="1">
    <source>
        <dbReference type="ARBA" id="ARBA00000064"/>
    </source>
</evidence>
<keyword evidence="6" id="KW-1185">Reference proteome</keyword>
<protein>
    <recommendedName>
        <fullName evidence="4">Pyruvate carboxyltransferase domain-containing protein</fullName>
    </recommendedName>
</protein>
<dbReference type="PROSITE" id="PS00816">
    <property type="entry name" value="AIPM_HOMOCIT_SYNTH_2"/>
    <property type="match status" value="1"/>
</dbReference>
<dbReference type="PANTHER" id="PTHR46911:SF1">
    <property type="entry name" value="2-ISOPROPYLMALATE SYNTHASE"/>
    <property type="match status" value="1"/>
</dbReference>
<dbReference type="VEuPathDB" id="FungiDB:PSHT_03786"/>
<dbReference type="SUPFAM" id="SSF51569">
    <property type="entry name" value="Aldolase"/>
    <property type="match status" value="1"/>
</dbReference>
<evidence type="ECO:0000259" key="4">
    <source>
        <dbReference type="Pfam" id="PF00682"/>
    </source>
</evidence>
<evidence type="ECO:0000313" key="6">
    <source>
        <dbReference type="Proteomes" id="UP000239156"/>
    </source>
</evidence>
<dbReference type="AlphaFoldDB" id="A0A2S4UL81"/>
<organism evidence="5 6">
    <name type="scientific">Puccinia striiformis</name>
    <dbReference type="NCBI Taxonomy" id="27350"/>
    <lineage>
        <taxon>Eukaryota</taxon>
        <taxon>Fungi</taxon>
        <taxon>Dikarya</taxon>
        <taxon>Basidiomycota</taxon>
        <taxon>Pucciniomycotina</taxon>
        <taxon>Pucciniomycetes</taxon>
        <taxon>Pucciniales</taxon>
        <taxon>Pucciniaceae</taxon>
        <taxon>Puccinia</taxon>
    </lineage>
</organism>
<dbReference type="InterPro" id="IPR013785">
    <property type="entry name" value="Aldolase_TIM"/>
</dbReference>
<dbReference type="VEuPathDB" id="FungiDB:PSTT_14732"/>
<reference evidence="5" key="1">
    <citation type="submission" date="2017-12" db="EMBL/GenBank/DDBJ databases">
        <title>Gene loss provides genomic basis for host adaptation in cereal stripe rust fungi.</title>
        <authorList>
            <person name="Xia C."/>
        </authorList>
    </citation>
    <scope>NUCLEOTIDE SEQUENCE [LARGE SCALE GENOMIC DNA]</scope>
    <source>
        <strain evidence="5">93-210</strain>
    </source>
</reference>
<dbReference type="EMBL" id="PKSL01000241">
    <property type="protein sequence ID" value="POV97986.1"/>
    <property type="molecule type" value="Genomic_DNA"/>
</dbReference>
<dbReference type="InterPro" id="IPR002034">
    <property type="entry name" value="AIPM/Hcit_synth_CS"/>
</dbReference>
<comment type="catalytic activity">
    <reaction evidence="1">
        <text>3-methyl-2-oxobutanoate + acetyl-CoA + H2O = (2S)-2-isopropylmalate + CoA + H(+)</text>
        <dbReference type="Rhea" id="RHEA:21524"/>
        <dbReference type="ChEBI" id="CHEBI:1178"/>
        <dbReference type="ChEBI" id="CHEBI:11851"/>
        <dbReference type="ChEBI" id="CHEBI:15377"/>
        <dbReference type="ChEBI" id="CHEBI:15378"/>
        <dbReference type="ChEBI" id="CHEBI:57287"/>
        <dbReference type="ChEBI" id="CHEBI:57288"/>
        <dbReference type="EC" id="2.3.3.13"/>
    </reaction>
</comment>
<evidence type="ECO:0000256" key="3">
    <source>
        <dbReference type="ARBA" id="ARBA00022679"/>
    </source>
</evidence>
<dbReference type="InterPro" id="IPR000891">
    <property type="entry name" value="PYR_CT"/>
</dbReference>
<proteinExistence type="inferred from homology"/>
<dbReference type="Proteomes" id="UP000239156">
    <property type="component" value="Unassembled WGS sequence"/>
</dbReference>
<dbReference type="Pfam" id="PF00682">
    <property type="entry name" value="HMGL-like"/>
    <property type="match status" value="1"/>
</dbReference>
<dbReference type="GO" id="GO:0005739">
    <property type="term" value="C:mitochondrion"/>
    <property type="evidence" value="ECO:0007669"/>
    <property type="project" value="TreeGrafter"/>
</dbReference>
<evidence type="ECO:0000313" key="5">
    <source>
        <dbReference type="EMBL" id="POV97986.1"/>
    </source>
</evidence>
<sequence length="407" mass="45356">MIPAPCGHSWVTRFNGSRPSCGMLKRPLTKYQSPPTVNLLNWTWPGKTINQVPRWCAVDLRDGNQSLVNPMTCGFKETEVGFPVASDTNFNFVRKIPKSRQPNLDNVAIQLRGINTDNHFFPLQVLLPAREDLIWSTFDAVQDGKNMIIHMYHTTSPLLCQKVFQASKAKTIDLAVQHTELMILFLEAITLNGSSNTPQKPSLEPKFSVKICEAVKKAWFHGKDMKKSPPIIFNLPATVEVSTPNKPGAPPVLSDKSRVVIDRIFQPKHLDREYCHISLHTHNDCGTGVAATELGSMAGGDCVEGCLFGNGERTGNVDLVTLDFSNIKEVIDVVTECNNIPSLLRPVDHIKMLSRKVLQFKIPIHIGKCLTYLSTHTILGVIMRQLFVSTHNQGNEVLPTSFKNILD</sequence>